<dbReference type="GO" id="GO:0000725">
    <property type="term" value="P:recombinational repair"/>
    <property type="evidence" value="ECO:0007669"/>
    <property type="project" value="TreeGrafter"/>
</dbReference>
<dbReference type="InterPro" id="IPR027417">
    <property type="entry name" value="P-loop_NTPase"/>
</dbReference>
<dbReference type="OrthoDB" id="5298826at2"/>
<dbReference type="PATRIC" id="fig|1349767.4.peg.1290"/>
<gene>
    <name evidence="2" type="ORF">GJA_4657</name>
</gene>
<organism evidence="2 3">
    <name type="scientific">Janthinobacterium agaricidamnosum NBRC 102515 = DSM 9628</name>
    <dbReference type="NCBI Taxonomy" id="1349767"/>
    <lineage>
        <taxon>Bacteria</taxon>
        <taxon>Pseudomonadati</taxon>
        <taxon>Pseudomonadota</taxon>
        <taxon>Betaproteobacteria</taxon>
        <taxon>Burkholderiales</taxon>
        <taxon>Oxalobacteraceae</taxon>
        <taxon>Janthinobacterium</taxon>
    </lineage>
</organism>
<dbReference type="PANTHER" id="PTHR11070:SF2">
    <property type="entry name" value="ATP-DEPENDENT DNA HELICASE SRS2"/>
    <property type="match status" value="1"/>
</dbReference>
<dbReference type="RefSeq" id="WP_081905523.1">
    <property type="nucleotide sequence ID" value="NZ_BCTH01000021.1"/>
</dbReference>
<proteinExistence type="predicted"/>
<sequence length="361" mass="40065">MDLPNLNDLIEEQFIVYDQPPEQNLFVAGPPGSGKTSLAVMRAVFLKNKGLKTVLITRNKLLAELGKQLGSDGIETSTLSSFIWHSYKADIGQEVPQFTSYVYDWDQIIANYAAINFSPALDHLIVDEGQNLPAGFFKWAYRYGAKSLTVFADEDQTTDAQRSSLNDICNAGLPAPIRLKVNHRNTAEIADVAEHFHRLQKLPPGVVQRGRGGELPRMTALKTWDELASLASTRLTNRNEAIGIIVYLQDEVLLLRQKLVDLLPSGTRVDAYVSKIGAASGIRLLQPGITILSSESAIGLEFNTVYLQDLWRSLPCSSVDDFRRMYMLCARARDNLILIDGPHTLSQSQIADLPGPELLER</sequence>
<protein>
    <recommendedName>
        <fullName evidence="1">DNA 3'-5' helicase II</fullName>
    </recommendedName>
</protein>
<dbReference type="EMBL" id="HG322949">
    <property type="protein sequence ID" value="CDG85264.1"/>
    <property type="molecule type" value="Genomic_DNA"/>
</dbReference>
<dbReference type="KEGG" id="jag:GJA_4657"/>
<evidence type="ECO:0000313" key="2">
    <source>
        <dbReference type="EMBL" id="CDG85264.1"/>
    </source>
</evidence>
<evidence type="ECO:0000256" key="1">
    <source>
        <dbReference type="ARBA" id="ARBA00034923"/>
    </source>
</evidence>
<dbReference type="PANTHER" id="PTHR11070">
    <property type="entry name" value="UVRD / RECB / PCRA DNA HELICASE FAMILY MEMBER"/>
    <property type="match status" value="1"/>
</dbReference>
<evidence type="ECO:0000313" key="3">
    <source>
        <dbReference type="Proteomes" id="UP000027604"/>
    </source>
</evidence>
<accession>W0V8V8</accession>
<dbReference type="Gene3D" id="3.40.50.300">
    <property type="entry name" value="P-loop containing nucleotide triphosphate hydrolases"/>
    <property type="match status" value="2"/>
</dbReference>
<dbReference type="GO" id="GO:0003677">
    <property type="term" value="F:DNA binding"/>
    <property type="evidence" value="ECO:0007669"/>
    <property type="project" value="InterPro"/>
</dbReference>
<reference evidence="2 3" key="1">
    <citation type="journal article" date="2015" name="Genome Announc.">
        <title>Genome Sequence of Mushroom Soft-Rot Pathogen Janthinobacterium agaricidamnosum.</title>
        <authorList>
            <person name="Graupner K."/>
            <person name="Lackner G."/>
            <person name="Hertweck C."/>
        </authorList>
    </citation>
    <scope>NUCLEOTIDE SEQUENCE [LARGE SCALE GENOMIC DNA]</scope>
    <source>
        <strain evidence="3">NBRC 102515 / DSM 9628</strain>
    </source>
</reference>
<keyword evidence="3" id="KW-1185">Reference proteome</keyword>
<dbReference type="STRING" id="1349767.GJA_4657"/>
<dbReference type="HOGENOM" id="CLU_051182_0_0_4"/>
<dbReference type="InterPro" id="IPR000212">
    <property type="entry name" value="DNA_helicase_UvrD/REP"/>
</dbReference>
<dbReference type="AlphaFoldDB" id="W0V8V8"/>
<dbReference type="GO" id="GO:0043138">
    <property type="term" value="F:3'-5' DNA helicase activity"/>
    <property type="evidence" value="ECO:0007669"/>
    <property type="project" value="TreeGrafter"/>
</dbReference>
<dbReference type="Proteomes" id="UP000027604">
    <property type="component" value="Chromosome I"/>
</dbReference>
<dbReference type="SUPFAM" id="SSF52540">
    <property type="entry name" value="P-loop containing nucleoside triphosphate hydrolases"/>
    <property type="match status" value="1"/>
</dbReference>
<name>W0V8V8_9BURK</name>
<dbReference type="eggNOG" id="COG3973">
    <property type="taxonomic scope" value="Bacteria"/>
</dbReference>
<dbReference type="GO" id="GO:0005524">
    <property type="term" value="F:ATP binding"/>
    <property type="evidence" value="ECO:0007669"/>
    <property type="project" value="InterPro"/>
</dbReference>